<accession>C1E6Y6</accession>
<dbReference type="KEGG" id="mis:MICPUN_58821"/>
<evidence type="ECO:0000256" key="5">
    <source>
        <dbReference type="SAM" id="MobiDB-lite"/>
    </source>
</evidence>
<protein>
    <recommendedName>
        <fullName evidence="6">RING-type domain-containing protein</fullName>
    </recommendedName>
</protein>
<dbReference type="eggNOG" id="KOG0311">
    <property type="taxonomic scope" value="Eukaryota"/>
</dbReference>
<dbReference type="PANTHER" id="PTHR46537:SF3">
    <property type="entry name" value="E3 UBIQUITIN-PROTEIN LIGASE RING1A"/>
    <property type="match status" value="1"/>
</dbReference>
<dbReference type="RefSeq" id="XP_002502630.1">
    <property type="nucleotide sequence ID" value="XM_002502584.1"/>
</dbReference>
<reference evidence="7 8" key="1">
    <citation type="journal article" date="2009" name="Science">
        <title>Green evolution and dynamic adaptations revealed by genomes of the marine picoeukaryotes Micromonas.</title>
        <authorList>
            <person name="Worden A.Z."/>
            <person name="Lee J.H."/>
            <person name="Mock T."/>
            <person name="Rouze P."/>
            <person name="Simmons M.P."/>
            <person name="Aerts A.L."/>
            <person name="Allen A.E."/>
            <person name="Cuvelier M.L."/>
            <person name="Derelle E."/>
            <person name="Everett M.V."/>
            <person name="Foulon E."/>
            <person name="Grimwood J."/>
            <person name="Gundlach H."/>
            <person name="Henrissat B."/>
            <person name="Napoli C."/>
            <person name="McDonald S.M."/>
            <person name="Parker M.S."/>
            <person name="Rombauts S."/>
            <person name="Salamov A."/>
            <person name="Von Dassow P."/>
            <person name="Badger J.H."/>
            <person name="Coutinho P.M."/>
            <person name="Demir E."/>
            <person name="Dubchak I."/>
            <person name="Gentemann C."/>
            <person name="Eikrem W."/>
            <person name="Gready J.E."/>
            <person name="John U."/>
            <person name="Lanier W."/>
            <person name="Lindquist E.A."/>
            <person name="Lucas S."/>
            <person name="Mayer K.F."/>
            <person name="Moreau H."/>
            <person name="Not F."/>
            <person name="Otillar R."/>
            <person name="Panaud O."/>
            <person name="Pangilinan J."/>
            <person name="Paulsen I."/>
            <person name="Piegu B."/>
            <person name="Poliakov A."/>
            <person name="Robbens S."/>
            <person name="Schmutz J."/>
            <person name="Toulza E."/>
            <person name="Wyss T."/>
            <person name="Zelensky A."/>
            <person name="Zhou K."/>
            <person name="Armbrust E.V."/>
            <person name="Bhattacharya D."/>
            <person name="Goodenough U.W."/>
            <person name="Van de Peer Y."/>
            <person name="Grigoriev I.V."/>
        </authorList>
    </citation>
    <scope>NUCLEOTIDE SEQUENCE [LARGE SCALE GENOMIC DNA]</scope>
    <source>
        <strain evidence="8">RCC299 / NOUM17</strain>
    </source>
</reference>
<evidence type="ECO:0000256" key="4">
    <source>
        <dbReference type="PROSITE-ProRule" id="PRU00175"/>
    </source>
</evidence>
<dbReference type="AlphaFoldDB" id="C1E6Y6"/>
<dbReference type="GeneID" id="8243542"/>
<dbReference type="InterPro" id="IPR013083">
    <property type="entry name" value="Znf_RING/FYVE/PHD"/>
</dbReference>
<dbReference type="PROSITE" id="PS00518">
    <property type="entry name" value="ZF_RING_1"/>
    <property type="match status" value="1"/>
</dbReference>
<proteinExistence type="predicted"/>
<dbReference type="InParanoid" id="C1E6Y6"/>
<keyword evidence="3" id="KW-0862">Zinc</keyword>
<feature type="compositionally biased region" description="Basic and acidic residues" evidence="5">
    <location>
        <begin position="98"/>
        <end position="134"/>
    </location>
</feature>
<keyword evidence="8" id="KW-1185">Reference proteome</keyword>
<feature type="region of interest" description="Disordered" evidence="5">
    <location>
        <begin position="94"/>
        <end position="134"/>
    </location>
</feature>
<gene>
    <name evidence="7" type="ORF">MICPUN_58821</name>
</gene>
<evidence type="ECO:0000313" key="8">
    <source>
        <dbReference type="Proteomes" id="UP000002009"/>
    </source>
</evidence>
<keyword evidence="2 4" id="KW-0863">Zinc-finger</keyword>
<name>C1E6Y6_MICCC</name>
<dbReference type="STRING" id="296587.C1E6Y6"/>
<dbReference type="EMBL" id="CP001326">
    <property type="protein sequence ID" value="ACO63888.1"/>
    <property type="molecule type" value="Genomic_DNA"/>
</dbReference>
<dbReference type="SMART" id="SM00184">
    <property type="entry name" value="RING"/>
    <property type="match status" value="1"/>
</dbReference>
<evidence type="ECO:0000256" key="2">
    <source>
        <dbReference type="ARBA" id="ARBA00022771"/>
    </source>
</evidence>
<dbReference type="PANTHER" id="PTHR46537">
    <property type="entry name" value="OS11G0578200 PROTEIN"/>
    <property type="match status" value="1"/>
</dbReference>
<dbReference type="Proteomes" id="UP000002009">
    <property type="component" value="Chromosome 5"/>
</dbReference>
<dbReference type="InterPro" id="IPR017907">
    <property type="entry name" value="Znf_RING_CS"/>
</dbReference>
<feature type="region of interest" description="Disordered" evidence="5">
    <location>
        <begin position="178"/>
        <end position="224"/>
    </location>
</feature>
<dbReference type="CDD" id="cd16531">
    <property type="entry name" value="RING-HC_RING1-like"/>
    <property type="match status" value="1"/>
</dbReference>
<evidence type="ECO:0000259" key="6">
    <source>
        <dbReference type="PROSITE" id="PS50089"/>
    </source>
</evidence>
<dbReference type="GO" id="GO:0008270">
    <property type="term" value="F:zinc ion binding"/>
    <property type="evidence" value="ECO:0007669"/>
    <property type="project" value="UniProtKB-KW"/>
</dbReference>
<feature type="domain" description="RING-type" evidence="6">
    <location>
        <begin position="14"/>
        <end position="54"/>
    </location>
</feature>
<dbReference type="SUPFAM" id="SSF57850">
    <property type="entry name" value="RING/U-box"/>
    <property type="match status" value="1"/>
</dbReference>
<keyword evidence="1" id="KW-0479">Metal-binding</keyword>
<evidence type="ECO:0000313" key="7">
    <source>
        <dbReference type="EMBL" id="ACO63888.1"/>
    </source>
</evidence>
<dbReference type="OrthoDB" id="337575at2759"/>
<organism evidence="7 8">
    <name type="scientific">Micromonas commoda (strain RCC299 / NOUM17 / CCMP2709)</name>
    <name type="common">Picoplanktonic green alga</name>
    <dbReference type="NCBI Taxonomy" id="296587"/>
    <lineage>
        <taxon>Eukaryota</taxon>
        <taxon>Viridiplantae</taxon>
        <taxon>Chlorophyta</taxon>
        <taxon>Mamiellophyceae</taxon>
        <taxon>Mamiellales</taxon>
        <taxon>Mamiellaceae</taxon>
        <taxon>Micromonas</taxon>
    </lineage>
</organism>
<dbReference type="InterPro" id="IPR001841">
    <property type="entry name" value="Znf_RING"/>
</dbReference>
<dbReference type="InterPro" id="IPR044592">
    <property type="entry name" value="RING1A/B"/>
</dbReference>
<sequence length="364" mass="38717">MSVKLGSVRADTRCAICWGTLKKVKVVSPCLHRFCQGCIEEHLRKLNHHCPTCRLHVPSRRALRDDPGFDAIVHALYANVPDYDLQENAYSASVAQVKKGEDAEEKEREREAKRRRKEEAAALREKMKAEEAERRARARAEAEVAAAAAAEQRARQLAEREAAEAHAAAVAAAKAAATAQSAGPEPHAHVGGAAGDDDDAQLAPAKRPVGRPRSTQRGEAKATSFKATGNSVQVVAAFSDDFAGLYASRAVDDRARAELDAEGGTGAGILTYNVELRGAPFADSRTPPVLPSPHVSVPAGATLGVVKKIVGSQCGCSHTRVMIFGGEPGAEVVLDASTALRTALWPQLNGRNGSNELVLLYALQ</sequence>
<evidence type="ECO:0000256" key="3">
    <source>
        <dbReference type="ARBA" id="ARBA00022833"/>
    </source>
</evidence>
<dbReference type="PROSITE" id="PS50089">
    <property type="entry name" value="ZF_RING_2"/>
    <property type="match status" value="1"/>
</dbReference>
<dbReference type="Pfam" id="PF13923">
    <property type="entry name" value="zf-C3HC4_2"/>
    <property type="match status" value="1"/>
</dbReference>
<evidence type="ECO:0000256" key="1">
    <source>
        <dbReference type="ARBA" id="ARBA00022723"/>
    </source>
</evidence>
<dbReference type="Gene3D" id="3.30.40.10">
    <property type="entry name" value="Zinc/RING finger domain, C3HC4 (zinc finger)"/>
    <property type="match status" value="1"/>
</dbReference>